<dbReference type="GO" id="GO:0000978">
    <property type="term" value="F:RNA polymerase II cis-regulatory region sequence-specific DNA binding"/>
    <property type="evidence" value="ECO:0007669"/>
    <property type="project" value="TreeGrafter"/>
</dbReference>
<comment type="similarity">
    <text evidence="1 10">Belongs to the nuclear hormone receptor family.</text>
</comment>
<evidence type="ECO:0000259" key="12">
    <source>
        <dbReference type="PROSITE" id="PS51030"/>
    </source>
</evidence>
<dbReference type="CTD" id="9805426"/>
<dbReference type="GO" id="GO:0005634">
    <property type="term" value="C:nucleus"/>
    <property type="evidence" value="ECO:0007669"/>
    <property type="project" value="UniProtKB-SubCell"/>
</dbReference>
<dbReference type="SUPFAM" id="SSF48508">
    <property type="entry name" value="Nuclear receptor ligand-binding domain"/>
    <property type="match status" value="1"/>
</dbReference>
<gene>
    <name evidence="14" type="ORF">GCK72_007634</name>
</gene>
<dbReference type="SMART" id="SM00430">
    <property type="entry name" value="HOLI"/>
    <property type="match status" value="1"/>
</dbReference>
<dbReference type="Gene3D" id="1.10.565.10">
    <property type="entry name" value="Retinoid X Receptor"/>
    <property type="match status" value="1"/>
</dbReference>
<name>A0A6A5HJK2_CAERE</name>
<evidence type="ECO:0000256" key="4">
    <source>
        <dbReference type="ARBA" id="ARBA00022833"/>
    </source>
</evidence>
<evidence type="ECO:0000256" key="9">
    <source>
        <dbReference type="ARBA" id="ARBA00023242"/>
    </source>
</evidence>
<evidence type="ECO:0000259" key="13">
    <source>
        <dbReference type="PROSITE" id="PS51843"/>
    </source>
</evidence>
<evidence type="ECO:0000256" key="2">
    <source>
        <dbReference type="ARBA" id="ARBA00022723"/>
    </source>
</evidence>
<feature type="domain" description="NR LBD" evidence="13">
    <location>
        <begin position="229"/>
        <end position="466"/>
    </location>
</feature>
<evidence type="ECO:0000313" key="14">
    <source>
        <dbReference type="EMBL" id="KAF1767675.1"/>
    </source>
</evidence>
<comment type="subcellular location">
    <subcellularLocation>
        <location evidence="10">Nucleus</location>
    </subcellularLocation>
</comment>
<dbReference type="CDD" id="cd06916">
    <property type="entry name" value="NR_DBD_like"/>
    <property type="match status" value="1"/>
</dbReference>
<proteinExistence type="inferred from homology"/>
<evidence type="ECO:0000256" key="5">
    <source>
        <dbReference type="ARBA" id="ARBA00023015"/>
    </source>
</evidence>
<dbReference type="GO" id="GO:0000122">
    <property type="term" value="P:negative regulation of transcription by RNA polymerase II"/>
    <property type="evidence" value="ECO:0007669"/>
    <property type="project" value="TreeGrafter"/>
</dbReference>
<dbReference type="InterPro" id="IPR013088">
    <property type="entry name" value="Znf_NHR/GATA"/>
</dbReference>
<keyword evidence="2 10" id="KW-0479">Metal-binding</keyword>
<dbReference type="PANTHER" id="PTHR24082">
    <property type="entry name" value="NUCLEAR HORMONE RECEPTOR"/>
    <property type="match status" value="1"/>
</dbReference>
<evidence type="ECO:0000313" key="15">
    <source>
        <dbReference type="Proteomes" id="UP000483820"/>
    </source>
</evidence>
<dbReference type="InterPro" id="IPR050234">
    <property type="entry name" value="Nuclear_hormone_rcpt_NR1"/>
</dbReference>
<dbReference type="Gene3D" id="3.30.50.10">
    <property type="entry name" value="Erythroid Transcription Factor GATA-1, subunit A"/>
    <property type="match status" value="2"/>
</dbReference>
<feature type="compositionally biased region" description="Polar residues" evidence="11">
    <location>
        <begin position="110"/>
        <end position="123"/>
    </location>
</feature>
<dbReference type="Pfam" id="PF00105">
    <property type="entry name" value="zf-C4"/>
    <property type="match status" value="2"/>
</dbReference>
<keyword evidence="8 10" id="KW-0675">Receptor</keyword>
<accession>A0A6A5HJK2</accession>
<keyword evidence="6 10" id="KW-0238">DNA-binding</keyword>
<evidence type="ECO:0000256" key="10">
    <source>
        <dbReference type="RuleBase" id="RU004334"/>
    </source>
</evidence>
<dbReference type="InterPro" id="IPR001628">
    <property type="entry name" value="Znf_hrmn_rcpt"/>
</dbReference>
<evidence type="ECO:0000256" key="1">
    <source>
        <dbReference type="ARBA" id="ARBA00005993"/>
    </source>
</evidence>
<dbReference type="RefSeq" id="XP_053590535.1">
    <property type="nucleotide sequence ID" value="XM_053726341.1"/>
</dbReference>
<keyword evidence="3 10" id="KW-0863">Zinc-finger</keyword>
<reference evidence="14 15" key="1">
    <citation type="submission" date="2019-12" db="EMBL/GenBank/DDBJ databases">
        <title>Chromosome-level assembly of the Caenorhabditis remanei genome.</title>
        <authorList>
            <person name="Teterina A.A."/>
            <person name="Willis J.H."/>
            <person name="Phillips P.C."/>
        </authorList>
    </citation>
    <scope>NUCLEOTIDE SEQUENCE [LARGE SCALE GENOMIC DNA]</scope>
    <source>
        <strain evidence="14 15">PX506</strain>
        <tissue evidence="14">Whole organism</tissue>
    </source>
</reference>
<dbReference type="GO" id="GO:0045944">
    <property type="term" value="P:positive regulation of transcription by RNA polymerase II"/>
    <property type="evidence" value="ECO:0007669"/>
    <property type="project" value="TreeGrafter"/>
</dbReference>
<keyword evidence="4 10" id="KW-0862">Zinc</keyword>
<keyword evidence="9 10" id="KW-0539">Nucleus</keyword>
<dbReference type="InterPro" id="IPR000536">
    <property type="entry name" value="Nucl_hrmn_rcpt_lig-bd"/>
</dbReference>
<dbReference type="PROSITE" id="PS51843">
    <property type="entry name" value="NR_LBD"/>
    <property type="match status" value="1"/>
</dbReference>
<comment type="caution">
    <text evidence="14">The sequence shown here is derived from an EMBL/GenBank/DDBJ whole genome shotgun (WGS) entry which is preliminary data.</text>
</comment>
<feature type="region of interest" description="Disordered" evidence="11">
    <location>
        <begin position="99"/>
        <end position="130"/>
    </location>
</feature>
<dbReference type="SUPFAM" id="SSF57716">
    <property type="entry name" value="Glucocorticoid receptor-like (DNA-binding domain)"/>
    <property type="match status" value="2"/>
</dbReference>
<dbReference type="PROSITE" id="PS51030">
    <property type="entry name" value="NUCLEAR_REC_DBD_2"/>
    <property type="match status" value="2"/>
</dbReference>
<feature type="domain" description="Nuclear receptor" evidence="12">
    <location>
        <begin position="143"/>
        <end position="221"/>
    </location>
</feature>
<sequence>MESTLSEAYDKENQIIDKNYLRCNICGDVANGVHYGVPACEGCKKFFSRMHNKQEYEFLCRKGNNCFKNGIDRESRNSCQSCRLAKCRQAGMRYNWRHGASKTHAKQKGSPDNISITSPSVTLESNESNESTSKCQTTAESEHPRCEVCGAYCDERYSTNRVPAYCEACKTVYSSHIKEIKMFQCEKDGKCVINKWTRDKCQSCRMGKCLEAGMNYGIRKVLKRIICSESSSSIENKQVAKDIFSGYKNSLTYHLKDFQNASAADFHLTRHTNYLIDLLNAWQVYAPVVDYEAKQTLQFVRNLPHFNLFGMNDKIILFKKNCFLMFLLRHVLSFSKNGLQLPILIPYDTLAAVYGRLITEIISLAENIKRMELKIQEIAVFTALVFFQPDGSTEIKDKERLEVVCEYYKLLLDQEMSERSKKLEKLVDLMPTLQKMNKDHNKVVNSLRMYSQFINYPPLFCEIFDIQKQKPVEQNIPENQSELELDYVEIENTEYELMNDENEEIRLDEYLEDNIELQDVC</sequence>
<protein>
    <recommendedName>
        <fullName evidence="16">Nuclear receptor</fullName>
    </recommendedName>
</protein>
<keyword evidence="5 10" id="KW-0805">Transcription regulation</keyword>
<dbReference type="PANTHER" id="PTHR24082:SF473">
    <property type="entry name" value="ECDYSONE-INDUCED PROTEIN 75B, ISOFORM B"/>
    <property type="match status" value="1"/>
</dbReference>
<dbReference type="PRINTS" id="PR00047">
    <property type="entry name" value="STROIDFINGER"/>
</dbReference>
<evidence type="ECO:0000256" key="6">
    <source>
        <dbReference type="ARBA" id="ARBA00023125"/>
    </source>
</evidence>
<evidence type="ECO:0000256" key="8">
    <source>
        <dbReference type="ARBA" id="ARBA00023170"/>
    </source>
</evidence>
<dbReference type="InterPro" id="IPR035500">
    <property type="entry name" value="NHR-like_dom_sf"/>
</dbReference>
<evidence type="ECO:0000256" key="3">
    <source>
        <dbReference type="ARBA" id="ARBA00022771"/>
    </source>
</evidence>
<dbReference type="GO" id="GO:0008270">
    <property type="term" value="F:zinc ion binding"/>
    <property type="evidence" value="ECO:0007669"/>
    <property type="project" value="UniProtKB-KW"/>
</dbReference>
<evidence type="ECO:0000256" key="11">
    <source>
        <dbReference type="SAM" id="MobiDB-lite"/>
    </source>
</evidence>
<dbReference type="GO" id="GO:0004879">
    <property type="term" value="F:nuclear receptor activity"/>
    <property type="evidence" value="ECO:0007669"/>
    <property type="project" value="TreeGrafter"/>
</dbReference>
<keyword evidence="7 10" id="KW-0804">Transcription</keyword>
<dbReference type="Pfam" id="PF00104">
    <property type="entry name" value="Hormone_recep"/>
    <property type="match status" value="1"/>
</dbReference>
<dbReference type="GO" id="GO:0030154">
    <property type="term" value="P:cell differentiation"/>
    <property type="evidence" value="ECO:0007669"/>
    <property type="project" value="TreeGrafter"/>
</dbReference>
<evidence type="ECO:0000256" key="7">
    <source>
        <dbReference type="ARBA" id="ARBA00023163"/>
    </source>
</evidence>
<dbReference type="GeneID" id="9805426"/>
<dbReference type="EMBL" id="WUAV01000002">
    <property type="protein sequence ID" value="KAF1767675.1"/>
    <property type="molecule type" value="Genomic_DNA"/>
</dbReference>
<dbReference type="KEGG" id="crq:GCK72_007634"/>
<evidence type="ECO:0008006" key="16">
    <source>
        <dbReference type="Google" id="ProtNLM"/>
    </source>
</evidence>
<organism evidence="14 15">
    <name type="scientific">Caenorhabditis remanei</name>
    <name type="common">Caenorhabditis vulgaris</name>
    <dbReference type="NCBI Taxonomy" id="31234"/>
    <lineage>
        <taxon>Eukaryota</taxon>
        <taxon>Metazoa</taxon>
        <taxon>Ecdysozoa</taxon>
        <taxon>Nematoda</taxon>
        <taxon>Chromadorea</taxon>
        <taxon>Rhabditida</taxon>
        <taxon>Rhabditina</taxon>
        <taxon>Rhabditomorpha</taxon>
        <taxon>Rhabditoidea</taxon>
        <taxon>Rhabditidae</taxon>
        <taxon>Peloderinae</taxon>
        <taxon>Caenorhabditis</taxon>
    </lineage>
</organism>
<dbReference type="SMART" id="SM00399">
    <property type="entry name" value="ZnF_C4"/>
    <property type="match status" value="2"/>
</dbReference>
<dbReference type="AlphaFoldDB" id="A0A6A5HJK2"/>
<dbReference type="PROSITE" id="PS00031">
    <property type="entry name" value="NUCLEAR_REC_DBD_1"/>
    <property type="match status" value="1"/>
</dbReference>
<dbReference type="Proteomes" id="UP000483820">
    <property type="component" value="Chromosome II"/>
</dbReference>
<feature type="domain" description="Nuclear receptor" evidence="12">
    <location>
        <begin position="20"/>
        <end position="99"/>
    </location>
</feature>